<dbReference type="Gene3D" id="3.30.70.3000">
    <property type="match status" value="1"/>
</dbReference>
<protein>
    <submittedName>
        <fullName evidence="2">Uncharacterized protein</fullName>
    </submittedName>
</protein>
<evidence type="ECO:0000313" key="2">
    <source>
        <dbReference type="EMBL" id="ODH26961.1"/>
    </source>
</evidence>
<name>A0A1D2JDC7_PARBR</name>
<proteinExistence type="predicted"/>
<evidence type="ECO:0000256" key="1">
    <source>
        <dbReference type="SAM" id="MobiDB-lite"/>
    </source>
</evidence>
<dbReference type="InterPro" id="IPR038469">
    <property type="entry name" value="tRNAHis_GuaTrfase_Thg1_sf"/>
</dbReference>
<dbReference type="AlphaFoldDB" id="A0A1D2JDC7"/>
<dbReference type="EMBL" id="LZYO01000170">
    <property type="protein sequence ID" value="ODH26961.1"/>
    <property type="molecule type" value="Genomic_DNA"/>
</dbReference>
<feature type="region of interest" description="Disordered" evidence="1">
    <location>
        <begin position="19"/>
        <end position="54"/>
    </location>
</feature>
<sequence length="99" mass="11455">MYRKGSVIFRDIAHLFETQYETQPQTEEEKAVDGSNEVEAETGEEVPPTEMTKSQLARLRKIQKKATIVVKHMDIIKDEFWEQRPWILSNKPGRLPAVG</sequence>
<comment type="caution">
    <text evidence="2">The sequence shown here is derived from an EMBL/GenBank/DDBJ whole genome shotgun (WGS) entry which is preliminary data.</text>
</comment>
<gene>
    <name evidence="2" type="ORF">ACO22_04359</name>
</gene>
<reference evidence="2 3" key="1">
    <citation type="submission" date="2016-06" db="EMBL/GenBank/DDBJ databases">
        <authorList>
            <person name="Kjaerup R.B."/>
            <person name="Dalgaard T.S."/>
            <person name="Juul-Madsen H.R."/>
        </authorList>
    </citation>
    <scope>NUCLEOTIDE SEQUENCE [LARGE SCALE GENOMIC DNA]</scope>
    <source>
        <strain evidence="2 3">Pb300</strain>
    </source>
</reference>
<dbReference type="VEuPathDB" id="FungiDB:PADG_06749"/>
<dbReference type="VEuPathDB" id="FungiDB:PABG_05979"/>
<evidence type="ECO:0000313" key="3">
    <source>
        <dbReference type="Proteomes" id="UP000242814"/>
    </source>
</evidence>
<dbReference type="Proteomes" id="UP000242814">
    <property type="component" value="Unassembled WGS sequence"/>
</dbReference>
<accession>A0A1D2JDC7</accession>
<organism evidence="2 3">
    <name type="scientific">Paracoccidioides brasiliensis</name>
    <dbReference type="NCBI Taxonomy" id="121759"/>
    <lineage>
        <taxon>Eukaryota</taxon>
        <taxon>Fungi</taxon>
        <taxon>Dikarya</taxon>
        <taxon>Ascomycota</taxon>
        <taxon>Pezizomycotina</taxon>
        <taxon>Eurotiomycetes</taxon>
        <taxon>Eurotiomycetidae</taxon>
        <taxon>Onygenales</taxon>
        <taxon>Ajellomycetaceae</taxon>
        <taxon>Paracoccidioides</taxon>
    </lineage>
</organism>